<dbReference type="GO" id="GO:0016491">
    <property type="term" value="F:oxidoreductase activity"/>
    <property type="evidence" value="ECO:0007669"/>
    <property type="project" value="UniProtKB-KW"/>
</dbReference>
<evidence type="ECO:0000256" key="6">
    <source>
        <dbReference type="ARBA" id="ARBA00023027"/>
    </source>
</evidence>
<reference evidence="8 9" key="1">
    <citation type="journal article" date="2019" name="Sci. Rep.">
        <title>A multi-omics analysis of the grapevine pathogen Lasiodiplodia theobromae reveals that temperature affects the expression of virulence- and pathogenicity-related genes.</title>
        <authorList>
            <person name="Felix C."/>
            <person name="Meneses R."/>
            <person name="Goncalves M.F.M."/>
            <person name="Tilleman L."/>
            <person name="Duarte A.S."/>
            <person name="Jorrin-Novo J.V."/>
            <person name="Van de Peer Y."/>
            <person name="Deforce D."/>
            <person name="Van Nieuwerburgh F."/>
            <person name="Esteves A.C."/>
            <person name="Alves A."/>
        </authorList>
    </citation>
    <scope>NUCLEOTIDE SEQUENCE [LARGE SCALE GENOMIC DNA]</scope>
    <source>
        <strain evidence="8 9">LA-SOL3</strain>
    </source>
</reference>
<feature type="domain" description="Alcohol dehydrogenase-like N-terminal" evidence="7">
    <location>
        <begin position="37"/>
        <end position="143"/>
    </location>
</feature>
<dbReference type="PANTHER" id="PTHR42813:SF3">
    <property type="entry name" value="GLUTATHIONE-INDEPENDENT FORMALDEHYDE DEHYDROGENASE"/>
    <property type="match status" value="1"/>
</dbReference>
<dbReference type="OrthoDB" id="3941538at2759"/>
<accession>A0A5N5DE77</accession>
<evidence type="ECO:0000256" key="1">
    <source>
        <dbReference type="ARBA" id="ARBA00001947"/>
    </source>
</evidence>
<dbReference type="Proteomes" id="UP000325902">
    <property type="component" value="Unassembled WGS sequence"/>
</dbReference>
<gene>
    <name evidence="8" type="ORF">DBV05_g5251</name>
</gene>
<comment type="similarity">
    <text evidence="2">Belongs to the zinc-containing alcohol dehydrogenase family.</text>
</comment>
<dbReference type="PANTHER" id="PTHR42813">
    <property type="entry name" value="ZINC-TYPE ALCOHOL DEHYDROGENASE-LIKE"/>
    <property type="match status" value="1"/>
</dbReference>
<comment type="cofactor">
    <cofactor evidence="1">
        <name>Zn(2+)</name>
        <dbReference type="ChEBI" id="CHEBI:29105"/>
    </cofactor>
</comment>
<proteinExistence type="inferred from homology"/>
<dbReference type="Pfam" id="PF08240">
    <property type="entry name" value="ADH_N"/>
    <property type="match status" value="1"/>
</dbReference>
<dbReference type="InterPro" id="IPR013154">
    <property type="entry name" value="ADH-like_N"/>
</dbReference>
<name>A0A5N5DE77_9PEZI</name>
<keyword evidence="5" id="KW-0560">Oxidoreductase</keyword>
<comment type="caution">
    <text evidence="8">The sequence shown here is derived from an EMBL/GenBank/DDBJ whole genome shotgun (WGS) entry which is preliminary data.</text>
</comment>
<evidence type="ECO:0000256" key="5">
    <source>
        <dbReference type="ARBA" id="ARBA00023002"/>
    </source>
</evidence>
<dbReference type="GO" id="GO:0008270">
    <property type="term" value="F:zinc ion binding"/>
    <property type="evidence" value="ECO:0007669"/>
    <property type="project" value="InterPro"/>
</dbReference>
<evidence type="ECO:0000256" key="4">
    <source>
        <dbReference type="ARBA" id="ARBA00022833"/>
    </source>
</evidence>
<evidence type="ECO:0000256" key="3">
    <source>
        <dbReference type="ARBA" id="ARBA00022723"/>
    </source>
</evidence>
<dbReference type="InterPro" id="IPR036291">
    <property type="entry name" value="NAD(P)-bd_dom_sf"/>
</dbReference>
<evidence type="ECO:0000313" key="9">
    <source>
        <dbReference type="Proteomes" id="UP000325902"/>
    </source>
</evidence>
<dbReference type="Gene3D" id="3.90.180.10">
    <property type="entry name" value="Medium-chain alcohol dehydrogenases, catalytic domain"/>
    <property type="match status" value="1"/>
</dbReference>
<keyword evidence="6" id="KW-0520">NAD</keyword>
<evidence type="ECO:0000256" key="2">
    <source>
        <dbReference type="ARBA" id="ARBA00008072"/>
    </source>
</evidence>
<dbReference type="InterPro" id="IPR002328">
    <property type="entry name" value="ADH_Zn_CS"/>
</dbReference>
<dbReference type="SUPFAM" id="SSF50129">
    <property type="entry name" value="GroES-like"/>
    <property type="match status" value="1"/>
</dbReference>
<keyword evidence="4" id="KW-0862">Zinc</keyword>
<dbReference type="EMBL" id="VCHE01000026">
    <property type="protein sequence ID" value="KAB2576156.1"/>
    <property type="molecule type" value="Genomic_DNA"/>
</dbReference>
<keyword evidence="9" id="KW-1185">Reference proteome</keyword>
<evidence type="ECO:0000259" key="7">
    <source>
        <dbReference type="Pfam" id="PF08240"/>
    </source>
</evidence>
<dbReference type="AlphaFoldDB" id="A0A5N5DE77"/>
<dbReference type="Gene3D" id="3.40.50.720">
    <property type="entry name" value="NAD(P)-binding Rossmann-like Domain"/>
    <property type="match status" value="1"/>
</dbReference>
<keyword evidence="3" id="KW-0479">Metal-binding</keyword>
<dbReference type="SUPFAM" id="SSF51735">
    <property type="entry name" value="NAD(P)-binding Rossmann-fold domains"/>
    <property type="match status" value="1"/>
</dbReference>
<evidence type="ECO:0000313" key="8">
    <source>
        <dbReference type="EMBL" id="KAB2576156.1"/>
    </source>
</evidence>
<dbReference type="InterPro" id="IPR011032">
    <property type="entry name" value="GroES-like_sf"/>
</dbReference>
<dbReference type="PROSITE" id="PS00059">
    <property type="entry name" value="ADH_ZINC"/>
    <property type="match status" value="1"/>
</dbReference>
<dbReference type="CDD" id="cd08282">
    <property type="entry name" value="PFDH_like"/>
    <property type="match status" value="1"/>
</dbReference>
<sequence>MALNISGAAAIMRGVVYNGVPFEMNVQDLPVPTIGNETDAVVRITTSAICGSDLHVYRGVSGGTPPWIVGHEAIGYVSEIGSAVSSLSVGDYVVIPDTVNHGHLEMEPGATEFFGNGQDGLPDGLQAEYTRVPFADSNLIPIPLTANTTNHTIEQDYVTVADIWATAWTALDYSGFTPGDSVAVFGAGPVGLLAAYSALLRGASAVYSVDHVQERLDRAASIGAVPINFVDSDPVAQILGHEPAGVARSVDAVGMEALGADLEHREDAVITNAVAVTRYGGGIGVVGVYIAQPDSPGAPRGGTISPNITFPLSDFFSKALRLGSGPVDPKRVAPELVSLIASGKAHPGAVIRDAEISVEEAPEYYERFNRQELLKVFIHFD</sequence>
<organism evidence="8 9">
    <name type="scientific">Lasiodiplodia theobromae</name>
    <dbReference type="NCBI Taxonomy" id="45133"/>
    <lineage>
        <taxon>Eukaryota</taxon>
        <taxon>Fungi</taxon>
        <taxon>Dikarya</taxon>
        <taxon>Ascomycota</taxon>
        <taxon>Pezizomycotina</taxon>
        <taxon>Dothideomycetes</taxon>
        <taxon>Dothideomycetes incertae sedis</taxon>
        <taxon>Botryosphaeriales</taxon>
        <taxon>Botryosphaeriaceae</taxon>
        <taxon>Lasiodiplodia</taxon>
    </lineage>
</organism>
<protein>
    <submittedName>
        <fullName evidence="8">Putative zinc-binding alcohol dehydrogenase</fullName>
    </submittedName>
</protein>